<dbReference type="UniPathway" id="UPA00077">
    <property type="reaction ID" value="UER00157"/>
</dbReference>
<comment type="catalytic activity">
    <reaction evidence="17">
        <text>(6S)-5,6,7,8-tetrahydrofolyl-(gamma-L-Glu)(n) + L-glutamate + ATP = (6S)-5,6,7,8-tetrahydrofolyl-(gamma-L-Glu)(n+1) + ADP + phosphate + H(+)</text>
        <dbReference type="Rhea" id="RHEA:10580"/>
        <dbReference type="Rhea" id="RHEA-COMP:14738"/>
        <dbReference type="Rhea" id="RHEA-COMP:14740"/>
        <dbReference type="ChEBI" id="CHEBI:15378"/>
        <dbReference type="ChEBI" id="CHEBI:29985"/>
        <dbReference type="ChEBI" id="CHEBI:30616"/>
        <dbReference type="ChEBI" id="CHEBI:43474"/>
        <dbReference type="ChEBI" id="CHEBI:141005"/>
        <dbReference type="ChEBI" id="CHEBI:456216"/>
        <dbReference type="EC" id="6.3.2.17"/>
    </reaction>
</comment>
<dbReference type="GO" id="GO:0005737">
    <property type="term" value="C:cytoplasm"/>
    <property type="evidence" value="ECO:0007669"/>
    <property type="project" value="TreeGrafter"/>
</dbReference>
<dbReference type="GO" id="GO:0004326">
    <property type="term" value="F:tetrahydrofolylpolyglutamate synthase activity"/>
    <property type="evidence" value="ECO:0007669"/>
    <property type="project" value="UniProtKB-EC"/>
</dbReference>
<evidence type="ECO:0000256" key="12">
    <source>
        <dbReference type="ARBA" id="ARBA00022842"/>
    </source>
</evidence>
<evidence type="ECO:0000256" key="9">
    <source>
        <dbReference type="ARBA" id="ARBA00022723"/>
    </source>
</evidence>
<name>A0A0B6D695_9GAMM</name>
<organism evidence="23 24">
    <name type="scientific">Francisella philomiragia</name>
    <dbReference type="NCBI Taxonomy" id="28110"/>
    <lineage>
        <taxon>Bacteria</taxon>
        <taxon>Pseudomonadati</taxon>
        <taxon>Pseudomonadota</taxon>
        <taxon>Gammaproteobacteria</taxon>
        <taxon>Thiotrichales</taxon>
        <taxon>Francisellaceae</taxon>
        <taxon>Francisella</taxon>
    </lineage>
</organism>
<evidence type="ECO:0000256" key="1">
    <source>
        <dbReference type="ARBA" id="ARBA00002714"/>
    </source>
</evidence>
<comment type="function">
    <text evidence="1">Functions in two distinct reactions of the de novo folate biosynthetic pathway. Catalyzes the addition of a glutamate residue to dihydropteroate (7,8-dihydropteroate or H2Pte) to form dihydrofolate (7,8-dihydrofolate monoglutamate or H2Pte-Glu). Also catalyzes successive additions of L-glutamate to tetrahydrofolate or 10-formyltetrahydrofolate or 5,10-methylenetetrahydrofolate, leading to folylpolyglutamate derivatives.</text>
</comment>
<keyword evidence="13" id="KW-0289">Folate biosynthesis</keyword>
<dbReference type="InterPro" id="IPR013221">
    <property type="entry name" value="Mur_ligase_cen"/>
</dbReference>
<dbReference type="GO" id="GO:0008841">
    <property type="term" value="F:dihydrofolate synthase activity"/>
    <property type="evidence" value="ECO:0007669"/>
    <property type="project" value="UniProtKB-EC"/>
</dbReference>
<comment type="catalytic activity">
    <reaction evidence="20">
        <text>7,8-dihydropteroate + L-glutamate + ATP = 7,8-dihydrofolate + ADP + phosphate + H(+)</text>
        <dbReference type="Rhea" id="RHEA:23584"/>
        <dbReference type="ChEBI" id="CHEBI:15378"/>
        <dbReference type="ChEBI" id="CHEBI:17839"/>
        <dbReference type="ChEBI" id="CHEBI:29985"/>
        <dbReference type="ChEBI" id="CHEBI:30616"/>
        <dbReference type="ChEBI" id="CHEBI:43474"/>
        <dbReference type="ChEBI" id="CHEBI:57451"/>
        <dbReference type="ChEBI" id="CHEBI:456216"/>
        <dbReference type="EC" id="6.3.2.12"/>
    </reaction>
</comment>
<dbReference type="Pfam" id="PF08245">
    <property type="entry name" value="Mur_ligase_M"/>
    <property type="match status" value="1"/>
</dbReference>
<evidence type="ECO:0000256" key="15">
    <source>
        <dbReference type="ARBA" id="ARBA00030592"/>
    </source>
</evidence>
<feature type="domain" description="Mur ligase C-terminal" evidence="21">
    <location>
        <begin position="257"/>
        <end position="376"/>
    </location>
</feature>
<evidence type="ECO:0000256" key="17">
    <source>
        <dbReference type="ARBA" id="ARBA00047493"/>
    </source>
</evidence>
<evidence type="ECO:0000259" key="21">
    <source>
        <dbReference type="Pfam" id="PF02875"/>
    </source>
</evidence>
<dbReference type="STRING" id="28110.KU46_808"/>
<dbReference type="KEGG" id="fpz:LA55_260"/>
<comment type="catalytic activity">
    <reaction evidence="18">
        <text>10-formyltetrahydrofolyl-(gamma-L-Glu)(n) + L-glutamate + ATP = 10-formyltetrahydrofolyl-(gamma-L-Glu)(n+1) + ADP + phosphate + H(+)</text>
        <dbReference type="Rhea" id="RHEA:51904"/>
        <dbReference type="Rhea" id="RHEA-COMP:13088"/>
        <dbReference type="Rhea" id="RHEA-COMP:14300"/>
        <dbReference type="ChEBI" id="CHEBI:15378"/>
        <dbReference type="ChEBI" id="CHEBI:29985"/>
        <dbReference type="ChEBI" id="CHEBI:30616"/>
        <dbReference type="ChEBI" id="CHEBI:43474"/>
        <dbReference type="ChEBI" id="CHEBI:134413"/>
        <dbReference type="ChEBI" id="CHEBI:456216"/>
        <dbReference type="EC" id="6.3.2.17"/>
    </reaction>
</comment>
<dbReference type="Gene3D" id="3.90.190.20">
    <property type="entry name" value="Mur ligase, C-terminal domain"/>
    <property type="match status" value="1"/>
</dbReference>
<evidence type="ECO:0000313" key="23">
    <source>
        <dbReference type="EMBL" id="AJI53193.1"/>
    </source>
</evidence>
<gene>
    <name evidence="23" type="primary">folC</name>
    <name evidence="23" type="ORF">LA55_260</name>
</gene>
<dbReference type="GO" id="GO:0005524">
    <property type="term" value="F:ATP binding"/>
    <property type="evidence" value="ECO:0007669"/>
    <property type="project" value="UniProtKB-KW"/>
</dbReference>
<accession>A0A0B6D695</accession>
<sequence>MSIEVKIAKIMAKSDARNCDLLDLLLILDRFNFDKKFKVITIAGTNGKGTTVAMLEELLVSNNKQVLSHTSPHVFKFNERISLNKQSIADNVLLELLERLEEITPEYRLSYYQIAFLCACMYSQRIAIDYLILEVGIGGRLDAANIIDADITAITNIDFDHCEILGDTLDKIGREKAGIVRQEVPLFLGTKMPGSVYEYAQACGAIIYEQTHEYSSRDCFVHSYNIAVSIANYLFDRLLISYIPNLEGIRAKARFATLKNDYISNSYIVVDVAHNPASVRHLFELLDTKFGDKSIRYEAVFGVLASKDLHEILNIAKSHIYKWDIVDLGYLDNRAASLDKIKQELKSQQIVRVDFNKDLSSIYLSKKDTVTVVFGSFVLAGEFIKQYEKRNSEK</sequence>
<comment type="catalytic activity">
    <reaction evidence="19">
        <text>(6R)-5,10-methylenetetrahydrofolyl-(gamma-L-Glu)(n) + L-glutamate + ATP = (6R)-5,10-methylenetetrahydrofolyl-(gamma-L-Glu)(n+1) + ADP + phosphate + H(+)</text>
        <dbReference type="Rhea" id="RHEA:51912"/>
        <dbReference type="Rhea" id="RHEA-COMP:13257"/>
        <dbReference type="Rhea" id="RHEA-COMP:13258"/>
        <dbReference type="ChEBI" id="CHEBI:15378"/>
        <dbReference type="ChEBI" id="CHEBI:29985"/>
        <dbReference type="ChEBI" id="CHEBI:30616"/>
        <dbReference type="ChEBI" id="CHEBI:43474"/>
        <dbReference type="ChEBI" id="CHEBI:136572"/>
        <dbReference type="ChEBI" id="CHEBI:456216"/>
        <dbReference type="EC" id="6.3.2.17"/>
    </reaction>
</comment>
<evidence type="ECO:0000256" key="13">
    <source>
        <dbReference type="ARBA" id="ARBA00022909"/>
    </source>
</evidence>
<evidence type="ECO:0000256" key="14">
    <source>
        <dbReference type="ARBA" id="ARBA00030048"/>
    </source>
</evidence>
<evidence type="ECO:0000313" key="24">
    <source>
        <dbReference type="Proteomes" id="UP000031830"/>
    </source>
</evidence>
<dbReference type="Pfam" id="PF02875">
    <property type="entry name" value="Mur_ligase_C"/>
    <property type="match status" value="1"/>
</dbReference>
<evidence type="ECO:0000256" key="3">
    <source>
        <dbReference type="ARBA" id="ARBA00005150"/>
    </source>
</evidence>
<evidence type="ECO:0000259" key="22">
    <source>
        <dbReference type="Pfam" id="PF08245"/>
    </source>
</evidence>
<dbReference type="PANTHER" id="PTHR11136">
    <property type="entry name" value="FOLYLPOLYGLUTAMATE SYNTHASE-RELATED"/>
    <property type="match status" value="1"/>
</dbReference>
<dbReference type="Proteomes" id="UP000031830">
    <property type="component" value="Chromosome"/>
</dbReference>
<dbReference type="GO" id="GO:0046872">
    <property type="term" value="F:metal ion binding"/>
    <property type="evidence" value="ECO:0007669"/>
    <property type="project" value="UniProtKB-KW"/>
</dbReference>
<feature type="domain" description="Mur ligase central" evidence="22">
    <location>
        <begin position="42"/>
        <end position="182"/>
    </location>
</feature>
<protein>
    <recommendedName>
        <fullName evidence="7">Dihydrofolate synthase/folylpolyglutamate synthase</fullName>
        <ecNumber evidence="5">6.3.2.12</ecNumber>
        <ecNumber evidence="6">6.3.2.17</ecNumber>
    </recommendedName>
    <alternativeName>
        <fullName evidence="16">Folylpoly-gamma-glutamate synthetase-dihydrofolate synthetase</fullName>
    </alternativeName>
    <alternativeName>
        <fullName evidence="14">Folylpolyglutamate synthetase</fullName>
    </alternativeName>
    <alternativeName>
        <fullName evidence="15">Tetrahydrofolylpolyglutamate synthase</fullName>
    </alternativeName>
</protein>
<reference evidence="23 24" key="1">
    <citation type="journal article" date="2015" name="Genome Announc.">
        <title>Genome sequencing of 18 francisella strains to aid in assay development and testing.</title>
        <authorList>
            <person name="Johnson S.L."/>
            <person name="Daligault H.E."/>
            <person name="Davenport K.W."/>
            <person name="Coyne S.R."/>
            <person name="Frey K.G."/>
            <person name="Koroleva G.I."/>
            <person name="Broomall S.M."/>
            <person name="Bishop-Lilly K.A."/>
            <person name="Bruce D.C."/>
            <person name="Chertkov O."/>
            <person name="Freitas T."/>
            <person name="Jaissle J."/>
            <person name="Ladner J.T."/>
            <person name="Rosenzweig C.N."/>
            <person name="Gibbons H.S."/>
            <person name="Palacios G.F."/>
            <person name="Redden C.L."/>
            <person name="Xu Y."/>
            <person name="Minogue T.D."/>
            <person name="Chain P.S."/>
        </authorList>
    </citation>
    <scope>NUCLEOTIDE SEQUENCE [LARGE SCALE GENOMIC DNA]</scope>
    <source>
        <strain evidence="23 24">GA01-2794</strain>
    </source>
</reference>
<dbReference type="InterPro" id="IPR036565">
    <property type="entry name" value="Mur-like_cat_sf"/>
</dbReference>
<evidence type="ECO:0000256" key="5">
    <source>
        <dbReference type="ARBA" id="ARBA00013023"/>
    </source>
</evidence>
<dbReference type="GO" id="GO:0046656">
    <property type="term" value="P:folic acid biosynthetic process"/>
    <property type="evidence" value="ECO:0007669"/>
    <property type="project" value="UniProtKB-KW"/>
</dbReference>
<dbReference type="RefSeq" id="WP_044525543.1">
    <property type="nucleotide sequence ID" value="NZ_CP009440.1"/>
</dbReference>
<keyword evidence="11" id="KW-0067">ATP-binding</keyword>
<evidence type="ECO:0000256" key="11">
    <source>
        <dbReference type="ARBA" id="ARBA00022840"/>
    </source>
</evidence>
<dbReference type="EMBL" id="CP009440">
    <property type="protein sequence ID" value="AJI53193.1"/>
    <property type="molecule type" value="Genomic_DNA"/>
</dbReference>
<evidence type="ECO:0000256" key="19">
    <source>
        <dbReference type="ARBA" id="ARBA00049035"/>
    </source>
</evidence>
<dbReference type="InterPro" id="IPR036615">
    <property type="entry name" value="Mur_ligase_C_dom_sf"/>
</dbReference>
<comment type="pathway">
    <text evidence="3">Cofactor biosynthesis; tetrahydrofolylpolyglutamate biosynthesis.</text>
</comment>
<comment type="similarity">
    <text evidence="4">Belongs to the folylpolyglutamate synthase family.</text>
</comment>
<comment type="pathway">
    <text evidence="2">Cofactor biosynthesis; tetrahydrofolate biosynthesis; 7,8-dihydrofolate from 2-amino-4-hydroxy-6-hydroxymethyl-7,8-dihydropteridine diphosphate and 4-aminobenzoate: step 2/2.</text>
</comment>
<evidence type="ECO:0000256" key="10">
    <source>
        <dbReference type="ARBA" id="ARBA00022741"/>
    </source>
</evidence>
<dbReference type="NCBIfam" id="TIGR01499">
    <property type="entry name" value="folC"/>
    <property type="match status" value="1"/>
</dbReference>
<dbReference type="SUPFAM" id="SSF53244">
    <property type="entry name" value="MurD-like peptide ligases, peptide-binding domain"/>
    <property type="match status" value="1"/>
</dbReference>
<evidence type="ECO:0000256" key="20">
    <source>
        <dbReference type="ARBA" id="ARBA00049161"/>
    </source>
</evidence>
<keyword evidence="10" id="KW-0547">Nucleotide-binding</keyword>
<keyword evidence="8" id="KW-0436">Ligase</keyword>
<proteinExistence type="inferred from homology"/>
<evidence type="ECO:0000256" key="7">
    <source>
        <dbReference type="ARBA" id="ARBA00019357"/>
    </source>
</evidence>
<evidence type="ECO:0000256" key="8">
    <source>
        <dbReference type="ARBA" id="ARBA00022598"/>
    </source>
</evidence>
<evidence type="ECO:0000256" key="6">
    <source>
        <dbReference type="ARBA" id="ARBA00013025"/>
    </source>
</evidence>
<dbReference type="GO" id="GO:0046654">
    <property type="term" value="P:tetrahydrofolate biosynthetic process"/>
    <property type="evidence" value="ECO:0007669"/>
    <property type="project" value="UniProtKB-UniPathway"/>
</dbReference>
<dbReference type="EC" id="6.3.2.17" evidence="6"/>
<dbReference type="Gene3D" id="3.40.1190.10">
    <property type="entry name" value="Mur-like, catalytic domain"/>
    <property type="match status" value="1"/>
</dbReference>
<keyword evidence="12" id="KW-0460">Magnesium</keyword>
<dbReference type="InterPro" id="IPR004101">
    <property type="entry name" value="Mur_ligase_C"/>
</dbReference>
<keyword evidence="9" id="KW-0479">Metal-binding</keyword>
<evidence type="ECO:0000256" key="2">
    <source>
        <dbReference type="ARBA" id="ARBA00004799"/>
    </source>
</evidence>
<evidence type="ECO:0000256" key="4">
    <source>
        <dbReference type="ARBA" id="ARBA00008276"/>
    </source>
</evidence>
<dbReference type="AlphaFoldDB" id="A0A0B6D695"/>
<dbReference type="SUPFAM" id="SSF53623">
    <property type="entry name" value="MurD-like peptide ligases, catalytic domain"/>
    <property type="match status" value="1"/>
</dbReference>
<dbReference type="OrthoDB" id="9809356at2"/>
<dbReference type="EC" id="6.3.2.12" evidence="5"/>
<dbReference type="InterPro" id="IPR001645">
    <property type="entry name" value="Folylpolyglutamate_synth"/>
</dbReference>
<dbReference type="PANTHER" id="PTHR11136:SF0">
    <property type="entry name" value="DIHYDROFOLATE SYNTHETASE-RELATED"/>
    <property type="match status" value="1"/>
</dbReference>
<evidence type="ECO:0000256" key="16">
    <source>
        <dbReference type="ARBA" id="ARBA00032510"/>
    </source>
</evidence>
<evidence type="ECO:0000256" key="18">
    <source>
        <dbReference type="ARBA" id="ARBA00047808"/>
    </source>
</evidence>